<dbReference type="OMA" id="YRETSCL"/>
<evidence type="ECO:0000259" key="1">
    <source>
        <dbReference type="Pfam" id="PF20263"/>
    </source>
</evidence>
<reference evidence="2 3" key="1">
    <citation type="submission" date="2016-04" db="EMBL/GenBank/DDBJ databases">
        <title>Evolutionary innovation and constraint leading to complex multicellularity in the Ascomycota.</title>
        <authorList>
            <person name="Cisse O."/>
            <person name="Nguyen A."/>
            <person name="Hewitt D.A."/>
            <person name="Jedd G."/>
            <person name="Stajich J.E."/>
        </authorList>
    </citation>
    <scope>NUCLEOTIDE SEQUENCE [LARGE SCALE GENOMIC DNA]</scope>
    <source>
        <strain evidence="2 3">DAH-3</strain>
    </source>
</reference>
<dbReference type="AlphaFoldDB" id="A0A1U7LWV9"/>
<gene>
    <name evidence="2" type="ORF">NEOLI_002683</name>
</gene>
<name>A0A1U7LWV9_NEOID</name>
<protein>
    <recommendedName>
        <fullName evidence="1">LYR motif-containing protein Cup1-like N-terminal domain-containing protein</fullName>
    </recommendedName>
</protein>
<dbReference type="InterPro" id="IPR046896">
    <property type="entry name" value="Cup1-like_N"/>
</dbReference>
<dbReference type="Proteomes" id="UP000186594">
    <property type="component" value="Unassembled WGS sequence"/>
</dbReference>
<evidence type="ECO:0000313" key="2">
    <source>
        <dbReference type="EMBL" id="OLL27166.1"/>
    </source>
</evidence>
<comment type="caution">
    <text evidence="2">The sequence shown here is derived from an EMBL/GenBank/DDBJ whole genome shotgun (WGS) entry which is preliminary data.</text>
</comment>
<feature type="domain" description="LYR motif-containing protein Cup1-like N-terminal" evidence="1">
    <location>
        <begin position="13"/>
        <end position="96"/>
    </location>
</feature>
<sequence length="277" mass="31913">MTMMSYHPYAHTLYRIILKEVRKFFDADARFCLKIHIRERFEANGTIQKCKLIKWHAIGRKHLTTLRLANSGDVKATEVVLNRAYGRKGKRRKQLMAHIRNYPAPKPAPLIPHMPRTCPPTISEPLEALIKSQVGKTFKNILPVMPILLPGKQLDKRREANIKHRHHSKVLKSLDAPLPEDEFSKLEEKATKVGMPKGYKQPVGELKTREARNITPRYMRRRFLNLLKKSPKLVQEVNGKFSAEYSALIKRQFPAVEGVFDGLDVNGKLVKKQNEGR</sequence>
<dbReference type="CDD" id="cd20273">
    <property type="entry name" value="Complex1_LYR_unchar"/>
    <property type="match status" value="1"/>
</dbReference>
<evidence type="ECO:0000313" key="3">
    <source>
        <dbReference type="Proteomes" id="UP000186594"/>
    </source>
</evidence>
<proteinExistence type="predicted"/>
<keyword evidence="3" id="KW-1185">Reference proteome</keyword>
<organism evidence="2 3">
    <name type="scientific">Neolecta irregularis (strain DAH-3)</name>
    <dbReference type="NCBI Taxonomy" id="1198029"/>
    <lineage>
        <taxon>Eukaryota</taxon>
        <taxon>Fungi</taxon>
        <taxon>Dikarya</taxon>
        <taxon>Ascomycota</taxon>
        <taxon>Taphrinomycotina</taxon>
        <taxon>Neolectales</taxon>
        <taxon>Neolectaceae</taxon>
        <taxon>Neolecta</taxon>
    </lineage>
</organism>
<dbReference type="OrthoDB" id="5521299at2759"/>
<dbReference type="Pfam" id="PF20263">
    <property type="entry name" value="LYRM2-like"/>
    <property type="match status" value="1"/>
</dbReference>
<dbReference type="EMBL" id="LXFE01000117">
    <property type="protein sequence ID" value="OLL27166.1"/>
    <property type="molecule type" value="Genomic_DNA"/>
</dbReference>
<accession>A0A1U7LWV9</accession>